<dbReference type="PANTHER" id="PTHR40980:SF3">
    <property type="entry name" value="TONB-DEPENDENT RECEPTOR-LIKE BETA-BARREL DOMAIN-CONTAINING PROTEIN"/>
    <property type="match status" value="1"/>
</dbReference>
<reference evidence="3" key="1">
    <citation type="submission" date="2022-01" db="EMBL/GenBank/DDBJ databases">
        <title>Genome Sequence Resource for Two Populations of Ditylenchus destructor, the Migratory Endoparasitic Phytonematode.</title>
        <authorList>
            <person name="Zhang H."/>
            <person name="Lin R."/>
            <person name="Xie B."/>
        </authorList>
    </citation>
    <scope>NUCLEOTIDE SEQUENCE</scope>
    <source>
        <strain evidence="3">BazhouSP</strain>
    </source>
</reference>
<dbReference type="PANTHER" id="PTHR40980">
    <property type="entry name" value="PLUG DOMAIN-CONTAINING PROTEIN"/>
    <property type="match status" value="1"/>
</dbReference>
<dbReference type="InterPro" id="IPR012910">
    <property type="entry name" value="Plug_dom"/>
</dbReference>
<dbReference type="Pfam" id="PF07715">
    <property type="entry name" value="Plug"/>
    <property type="match status" value="1"/>
</dbReference>
<dbReference type="Proteomes" id="UP001201812">
    <property type="component" value="Unassembled WGS sequence"/>
</dbReference>
<evidence type="ECO:0000259" key="2">
    <source>
        <dbReference type="Pfam" id="PF07715"/>
    </source>
</evidence>
<evidence type="ECO:0000313" key="3">
    <source>
        <dbReference type="EMBL" id="KAI1690919.1"/>
    </source>
</evidence>
<keyword evidence="4" id="KW-1185">Reference proteome</keyword>
<dbReference type="EMBL" id="JAKKPZ010001051">
    <property type="protein sequence ID" value="KAI1690919.1"/>
    <property type="molecule type" value="Genomic_DNA"/>
</dbReference>
<dbReference type="Gene3D" id="2.170.130.10">
    <property type="entry name" value="TonB-dependent receptor, plug domain"/>
    <property type="match status" value="1"/>
</dbReference>
<comment type="caution">
    <text evidence="3">The sequence shown here is derived from an EMBL/GenBank/DDBJ whole genome shotgun (WGS) entry which is preliminary data.</text>
</comment>
<feature type="domain" description="TonB-dependent receptor plug" evidence="2">
    <location>
        <begin position="31"/>
        <end position="138"/>
    </location>
</feature>
<name>A0AAD4QUZ2_9BILA</name>
<dbReference type="AlphaFoldDB" id="A0AAD4QUZ2"/>
<proteinExistence type="predicted"/>
<feature type="region of interest" description="Disordered" evidence="1">
    <location>
        <begin position="1"/>
        <end position="28"/>
    </location>
</feature>
<dbReference type="InterPro" id="IPR037066">
    <property type="entry name" value="Plug_dom_sf"/>
</dbReference>
<sequence>MRRPPIPPPKSPRKSSSRASAPRSNAALNVKRESVAAVDAIVAEDIAKFPDQNLAESLQRIPGISIQRDGGEGRGITVRGLGAQFTRVRVNGLETIATSHDGAASNRDRAFDFNVFASELFNSIVVHKTASAELDEGSLARWSTSTQATRWRAGRLHLRRLRPGQLHDLSENWGPRVAGLLAWKSPDGSFGASVSAAYQKTDTLELGNNTVRWSQARFDSVNGTPCFQASATNTTAQPNAGGVYRQSAACDQAALAFHPRIPRYGEVRHDRERLGITAGVQWSPSDATKVSIDGLYSRFSENREEKWARSCCVRTSVRSTWSTRSMTATTT</sequence>
<gene>
    <name evidence="3" type="ORF">DdX_22223</name>
</gene>
<evidence type="ECO:0000313" key="4">
    <source>
        <dbReference type="Proteomes" id="UP001201812"/>
    </source>
</evidence>
<accession>A0AAD4QUZ2</accession>
<keyword evidence="3" id="KW-0675">Receptor</keyword>
<feature type="compositionally biased region" description="Pro residues" evidence="1">
    <location>
        <begin position="1"/>
        <end position="10"/>
    </location>
</feature>
<evidence type="ECO:0000256" key="1">
    <source>
        <dbReference type="SAM" id="MobiDB-lite"/>
    </source>
</evidence>
<dbReference type="SUPFAM" id="SSF56935">
    <property type="entry name" value="Porins"/>
    <property type="match status" value="1"/>
</dbReference>
<organism evidence="3 4">
    <name type="scientific">Ditylenchus destructor</name>
    <dbReference type="NCBI Taxonomy" id="166010"/>
    <lineage>
        <taxon>Eukaryota</taxon>
        <taxon>Metazoa</taxon>
        <taxon>Ecdysozoa</taxon>
        <taxon>Nematoda</taxon>
        <taxon>Chromadorea</taxon>
        <taxon>Rhabditida</taxon>
        <taxon>Tylenchina</taxon>
        <taxon>Tylenchomorpha</taxon>
        <taxon>Sphaerularioidea</taxon>
        <taxon>Anguinidae</taxon>
        <taxon>Anguininae</taxon>
        <taxon>Ditylenchus</taxon>
    </lineage>
</organism>
<protein>
    <submittedName>
        <fullName evidence="3">TonB-dependent receptor plug domain-containing protein</fullName>
    </submittedName>
</protein>